<dbReference type="InterPro" id="IPR007016">
    <property type="entry name" value="O-antigen_ligase-rel_domated"/>
</dbReference>
<feature type="transmembrane region" description="Helical" evidence="6">
    <location>
        <begin position="32"/>
        <end position="53"/>
    </location>
</feature>
<feature type="transmembrane region" description="Helical" evidence="6">
    <location>
        <begin position="111"/>
        <end position="130"/>
    </location>
</feature>
<evidence type="ECO:0000256" key="1">
    <source>
        <dbReference type="ARBA" id="ARBA00004141"/>
    </source>
</evidence>
<feature type="transmembrane region" description="Helical" evidence="6">
    <location>
        <begin position="325"/>
        <end position="346"/>
    </location>
</feature>
<feature type="transmembrane region" description="Helical" evidence="6">
    <location>
        <begin position="244"/>
        <end position="262"/>
    </location>
</feature>
<feature type="domain" description="O-antigen ligase-related" evidence="7">
    <location>
        <begin position="335"/>
        <end position="459"/>
    </location>
</feature>
<feature type="transmembrane region" description="Helical" evidence="6">
    <location>
        <begin position="142"/>
        <end position="162"/>
    </location>
</feature>
<feature type="transmembrane region" description="Helical" evidence="6">
    <location>
        <begin position="561"/>
        <end position="579"/>
    </location>
</feature>
<gene>
    <name evidence="8" type="ORF">GXP70_08340</name>
</gene>
<comment type="subcellular location">
    <subcellularLocation>
        <location evidence="1">Membrane</location>
        <topology evidence="1">Multi-pass membrane protein</topology>
    </subcellularLocation>
</comment>
<feature type="region of interest" description="Disordered" evidence="5">
    <location>
        <begin position="756"/>
        <end position="775"/>
    </location>
</feature>
<dbReference type="EMBL" id="CP048209">
    <property type="protein sequence ID" value="QHT59961.1"/>
    <property type="molecule type" value="Genomic_DNA"/>
</dbReference>
<dbReference type="AlphaFoldDB" id="A0A6C0FWV8"/>
<organism evidence="8 9">
    <name type="scientific">Paenibacillus lycopersici</name>
    <dbReference type="NCBI Taxonomy" id="2704462"/>
    <lineage>
        <taxon>Bacteria</taxon>
        <taxon>Bacillati</taxon>
        <taxon>Bacillota</taxon>
        <taxon>Bacilli</taxon>
        <taxon>Bacillales</taxon>
        <taxon>Paenibacillaceae</taxon>
        <taxon>Paenibacillus</taxon>
    </lineage>
</organism>
<evidence type="ECO:0000256" key="5">
    <source>
        <dbReference type="SAM" id="MobiDB-lite"/>
    </source>
</evidence>
<feature type="transmembrane region" description="Helical" evidence="6">
    <location>
        <begin position="268"/>
        <end position="284"/>
    </location>
</feature>
<dbReference type="PANTHER" id="PTHR37422:SF13">
    <property type="entry name" value="LIPOPOLYSACCHARIDE BIOSYNTHESIS PROTEIN PA4999-RELATED"/>
    <property type="match status" value="1"/>
</dbReference>
<keyword evidence="9" id="KW-1185">Reference proteome</keyword>
<feature type="transmembrane region" description="Helical" evidence="6">
    <location>
        <begin position="451"/>
        <end position="471"/>
    </location>
</feature>
<dbReference type="KEGG" id="plyc:GXP70_08340"/>
<proteinExistence type="predicted"/>
<dbReference type="PANTHER" id="PTHR37422">
    <property type="entry name" value="TEICHURONIC ACID BIOSYNTHESIS PROTEIN TUAE"/>
    <property type="match status" value="1"/>
</dbReference>
<dbReference type="GO" id="GO:0016020">
    <property type="term" value="C:membrane"/>
    <property type="evidence" value="ECO:0007669"/>
    <property type="project" value="UniProtKB-SubCell"/>
</dbReference>
<evidence type="ECO:0000256" key="2">
    <source>
        <dbReference type="ARBA" id="ARBA00022692"/>
    </source>
</evidence>
<dbReference type="InterPro" id="IPR051533">
    <property type="entry name" value="WaaL-like"/>
</dbReference>
<feature type="transmembrane region" description="Helical" evidence="6">
    <location>
        <begin position="358"/>
        <end position="378"/>
    </location>
</feature>
<keyword evidence="4 6" id="KW-0472">Membrane</keyword>
<keyword evidence="3 6" id="KW-1133">Transmembrane helix</keyword>
<accession>A0A6C0FWV8</accession>
<evidence type="ECO:0000259" key="7">
    <source>
        <dbReference type="Pfam" id="PF04932"/>
    </source>
</evidence>
<dbReference type="RefSeq" id="WP_162356027.1">
    <property type="nucleotide sequence ID" value="NZ_CP048209.1"/>
</dbReference>
<evidence type="ECO:0000256" key="3">
    <source>
        <dbReference type="ARBA" id="ARBA00022989"/>
    </source>
</evidence>
<reference evidence="8 9" key="1">
    <citation type="submission" date="2020-01" db="EMBL/GenBank/DDBJ databases">
        <title>Paenibacillus sp. nov., isolated from tomato rhizosphere.</title>
        <authorList>
            <person name="Weon H.-Y."/>
            <person name="Lee S.A."/>
        </authorList>
    </citation>
    <scope>NUCLEOTIDE SEQUENCE [LARGE SCALE GENOMIC DNA]</scope>
    <source>
        <strain evidence="8 9">12200R-189</strain>
    </source>
</reference>
<dbReference type="Pfam" id="PF04932">
    <property type="entry name" value="Wzy_C"/>
    <property type="match status" value="1"/>
</dbReference>
<protein>
    <recommendedName>
        <fullName evidence="7">O-antigen ligase-related domain-containing protein</fullName>
    </recommendedName>
</protein>
<keyword evidence="2 6" id="KW-0812">Transmembrane</keyword>
<name>A0A6C0FWV8_9BACL</name>
<feature type="transmembrane region" description="Helical" evidence="6">
    <location>
        <begin position="291"/>
        <end position="313"/>
    </location>
</feature>
<evidence type="ECO:0000256" key="4">
    <source>
        <dbReference type="ARBA" id="ARBA00023136"/>
    </source>
</evidence>
<evidence type="ECO:0000256" key="6">
    <source>
        <dbReference type="SAM" id="Phobius"/>
    </source>
</evidence>
<evidence type="ECO:0000313" key="8">
    <source>
        <dbReference type="EMBL" id="QHT59961.1"/>
    </source>
</evidence>
<feature type="transmembrane region" description="Helical" evidence="6">
    <location>
        <begin position="174"/>
        <end position="198"/>
    </location>
</feature>
<dbReference type="Proteomes" id="UP000476064">
    <property type="component" value="Chromosome"/>
</dbReference>
<feature type="transmembrane region" description="Helical" evidence="6">
    <location>
        <begin position="218"/>
        <end position="237"/>
    </location>
</feature>
<sequence>MLRRIRLGLGTLLTAAALTGAAFRYGMFFDEAFYRWEGLICLSALLVIGMRVVRARTLARRGRMQAGQMQGQGQMQEQEQGQEQEQMQEQMQMQMQGQMQGRVQEGNSPSFLLVLGLLLIALLYGAALLVHPASVLGSLQQTLRYCAFAGFALLLQVSFAAPDRRAWLSAALQASGLAVAGCALAGWMGALSFPSMVMTSGDARLTAVGARLAGFVQYPNFLGAVAAAYLLWSWLLLLRARSLAGFALVSAGAVPYLLVMLLTESRGAWAAAALAWLAGCLLLKGRKRCAWLLYGGWTLVCGSAACRAVIGAWPHAAAGGTGAEAAVAAALPMLAVFCAAPVGLLGMRAWIGRCRERLLPGLSIAAWLAAVVGMTQLLPPAVYGRLGGGGASYATAATRGLYYRDAWKLIREAPLLGRGGDAWRSLFKEVQSQPYVGNEVHSGLLELVLDLGLIGLLAAMLVLAAALIPVWKRERTGLLPIGVLLLHALIDFDLSFGYDWLLIVSWLVYYASGEPAGDSVGGIRAGASGGGSSRGRVMMAAVAERSSRAARRIADGRSWRAALMAAAAGCFAAAAILGWRFDAAVRHRETAAAASGAARTAALRAALEANPYWTRIRLELAALAPPPERAALLAAGLRDEPQSVPLMWALGRESAERGDVRGAAGWMRRALERDRFDRAKQTEAVVTMARLAQTMRAGDRREEAWLAADEADAFYAAYEALADRHAPGGRRFTMTAEAEAAAEQCRRLAVRLSLDQAQAQAQPNKPPGGIGDSAD</sequence>
<evidence type="ECO:0000313" key="9">
    <source>
        <dbReference type="Proteomes" id="UP000476064"/>
    </source>
</evidence>